<dbReference type="AlphaFoldDB" id="A0A9P5PRP0"/>
<reference evidence="1" key="1">
    <citation type="submission" date="2020-11" db="EMBL/GenBank/DDBJ databases">
        <authorList>
            <consortium name="DOE Joint Genome Institute"/>
            <person name="Ahrendt S."/>
            <person name="Riley R."/>
            <person name="Andreopoulos W."/>
            <person name="Labutti K."/>
            <person name="Pangilinan J."/>
            <person name="Ruiz-Duenas F.J."/>
            <person name="Barrasa J.M."/>
            <person name="Sanchez-Garcia M."/>
            <person name="Camarero S."/>
            <person name="Miyauchi S."/>
            <person name="Serrano A."/>
            <person name="Linde D."/>
            <person name="Babiker R."/>
            <person name="Drula E."/>
            <person name="Ayuso-Fernandez I."/>
            <person name="Pacheco R."/>
            <person name="Padilla G."/>
            <person name="Ferreira P."/>
            <person name="Barriuso J."/>
            <person name="Kellner H."/>
            <person name="Castanera R."/>
            <person name="Alfaro M."/>
            <person name="Ramirez L."/>
            <person name="Pisabarro A.G."/>
            <person name="Kuo A."/>
            <person name="Tritt A."/>
            <person name="Lipzen A."/>
            <person name="He G."/>
            <person name="Yan M."/>
            <person name="Ng V."/>
            <person name="Cullen D."/>
            <person name="Martin F."/>
            <person name="Rosso M.-N."/>
            <person name="Henrissat B."/>
            <person name="Hibbett D."/>
            <person name="Martinez A.T."/>
            <person name="Grigoriev I.V."/>
        </authorList>
    </citation>
    <scope>NUCLEOTIDE SEQUENCE</scope>
    <source>
        <strain evidence="1">AH 40177</strain>
    </source>
</reference>
<keyword evidence="2" id="KW-1185">Reference proteome</keyword>
<dbReference type="Proteomes" id="UP000772434">
    <property type="component" value="Unassembled WGS sequence"/>
</dbReference>
<dbReference type="EMBL" id="JADNRY010000036">
    <property type="protein sequence ID" value="KAF9070994.1"/>
    <property type="molecule type" value="Genomic_DNA"/>
</dbReference>
<sequence length="419" mass="47197">YVPLPIVVKDPDSDELISNLSQVKKISQKYWSDLYQHDPTPNIPKPWLTTPALMAVKDRLCSLLAKGNLRPAPGPDEWEKWIVKNLSDPRLTLVLTLINFIVEKSTFPGKIKDVWLSMFHKCGMRTDLLNWRGILLSNFIANIPMSWLNACLVPYVSAKRILPDTQVATQKNVQTRDLMSYLAGIKCFDYLAPEGFYDLIISIGLPTAIIDLDRAAQTENSCVIRTAHGNTEPIILNGLTKQGGPLSPIKSTLTTAMGHHYLNDLVLQDPDALIITTENHLKGDPHLPHDNITIRAGMTEATDDLYIFSRTLPSLKRNTLEMEPFQFAYGWLTQWRKTNAYVLNPEGAQPDTVTFDSVTNERGVSPLTITTQEVPLIRNKLEFLCAKVDDPDARFEQLKGIIEEFTLPRLQKCPPITLL</sequence>
<protein>
    <submittedName>
        <fullName evidence="1">Uncharacterized protein</fullName>
    </submittedName>
</protein>
<name>A0A9P5PRP0_9AGAR</name>
<evidence type="ECO:0000313" key="1">
    <source>
        <dbReference type="EMBL" id="KAF9070994.1"/>
    </source>
</evidence>
<gene>
    <name evidence="1" type="ORF">BDP27DRAFT_1219916</name>
</gene>
<accession>A0A9P5PRP0</accession>
<comment type="caution">
    <text evidence="1">The sequence shown here is derived from an EMBL/GenBank/DDBJ whole genome shotgun (WGS) entry which is preliminary data.</text>
</comment>
<feature type="non-terminal residue" evidence="1">
    <location>
        <position position="419"/>
    </location>
</feature>
<evidence type="ECO:0000313" key="2">
    <source>
        <dbReference type="Proteomes" id="UP000772434"/>
    </source>
</evidence>
<organism evidence="1 2">
    <name type="scientific">Rhodocollybia butyracea</name>
    <dbReference type="NCBI Taxonomy" id="206335"/>
    <lineage>
        <taxon>Eukaryota</taxon>
        <taxon>Fungi</taxon>
        <taxon>Dikarya</taxon>
        <taxon>Basidiomycota</taxon>
        <taxon>Agaricomycotina</taxon>
        <taxon>Agaricomycetes</taxon>
        <taxon>Agaricomycetidae</taxon>
        <taxon>Agaricales</taxon>
        <taxon>Marasmiineae</taxon>
        <taxon>Omphalotaceae</taxon>
        <taxon>Rhodocollybia</taxon>
    </lineage>
</organism>
<proteinExistence type="predicted"/>
<dbReference type="OrthoDB" id="445826at2759"/>